<organism evidence="2 3">
    <name type="scientific">Edaphochlamys debaryana</name>
    <dbReference type="NCBI Taxonomy" id="47281"/>
    <lineage>
        <taxon>Eukaryota</taxon>
        <taxon>Viridiplantae</taxon>
        <taxon>Chlorophyta</taxon>
        <taxon>core chlorophytes</taxon>
        <taxon>Chlorophyceae</taxon>
        <taxon>CS clade</taxon>
        <taxon>Chlamydomonadales</taxon>
        <taxon>Chlamydomonadales incertae sedis</taxon>
        <taxon>Edaphochlamys</taxon>
    </lineage>
</organism>
<sequence length="355" mass="38662">MQARGSSLASSSAPSCSSACTRAAQLCRRSFAHGPRLRSQPRLRAVERDLDWEPDAKAPQAGPSRGGPVPPPPPPPPPPPAFDSEVATDMPFPFRSRREIALTMLGGSAALWLLNHKVLAPIDSFGAKPPIDFALAGYTDLNPEEFIYFKTPQGRWVAAAEDEQGRFFMIDEVGDLYYDSGDPQIGLYAMDTQGNLFNFYRDVDGVQKITPVGNVSDLKQFKISEIAGIRLDRDVNVVAFQDGTSAPLPPGSAFIDPITGEIRGPDELVEGLGSNAPGTSRRGFFQSLFGGGDEPGVPVQRYEVDLSDPRDFTEQMEEQRFIPDPDDPSAPILPKDFDVEALGRQVEAEMRARGK</sequence>
<evidence type="ECO:0000256" key="1">
    <source>
        <dbReference type="SAM" id="MobiDB-lite"/>
    </source>
</evidence>
<gene>
    <name evidence="2" type="ORF">HYH03_010038</name>
</gene>
<name>A0A835XXL1_9CHLO</name>
<reference evidence="2" key="1">
    <citation type="journal article" date="2020" name="bioRxiv">
        <title>Comparative genomics of Chlamydomonas.</title>
        <authorList>
            <person name="Craig R.J."/>
            <person name="Hasan A.R."/>
            <person name="Ness R.W."/>
            <person name="Keightley P.D."/>
        </authorList>
    </citation>
    <scope>NUCLEOTIDE SEQUENCE</scope>
    <source>
        <strain evidence="2">CCAP 11/70</strain>
    </source>
</reference>
<accession>A0A835XXL1</accession>
<dbReference type="OrthoDB" id="513362at2759"/>
<comment type="caution">
    <text evidence="2">The sequence shown here is derived from an EMBL/GenBank/DDBJ whole genome shotgun (WGS) entry which is preliminary data.</text>
</comment>
<feature type="compositionally biased region" description="Basic and acidic residues" evidence="1">
    <location>
        <begin position="44"/>
        <end position="56"/>
    </location>
</feature>
<dbReference type="EMBL" id="JAEHOE010000051">
    <property type="protein sequence ID" value="KAG2491669.1"/>
    <property type="molecule type" value="Genomic_DNA"/>
</dbReference>
<proteinExistence type="predicted"/>
<protein>
    <submittedName>
        <fullName evidence="2">Uncharacterized protein</fullName>
    </submittedName>
</protein>
<dbReference type="SUPFAM" id="SSF101447">
    <property type="entry name" value="Formin homology 2 domain (FH2 domain)"/>
    <property type="match status" value="1"/>
</dbReference>
<dbReference type="AlphaFoldDB" id="A0A835XXL1"/>
<evidence type="ECO:0000313" key="2">
    <source>
        <dbReference type="EMBL" id="KAG2491669.1"/>
    </source>
</evidence>
<dbReference type="Proteomes" id="UP000612055">
    <property type="component" value="Unassembled WGS sequence"/>
</dbReference>
<feature type="region of interest" description="Disordered" evidence="1">
    <location>
        <begin position="30"/>
        <end position="87"/>
    </location>
</feature>
<evidence type="ECO:0000313" key="3">
    <source>
        <dbReference type="Proteomes" id="UP000612055"/>
    </source>
</evidence>
<keyword evidence="3" id="KW-1185">Reference proteome</keyword>
<feature type="compositionally biased region" description="Pro residues" evidence="1">
    <location>
        <begin position="68"/>
        <end position="81"/>
    </location>
</feature>